<dbReference type="Gene3D" id="3.40.630.10">
    <property type="entry name" value="Zn peptidases"/>
    <property type="match status" value="1"/>
</dbReference>
<dbReference type="OrthoDB" id="10059875at2759"/>
<dbReference type="GO" id="GO:0005737">
    <property type="term" value="C:cytoplasm"/>
    <property type="evidence" value="ECO:0007669"/>
    <property type="project" value="UniProtKB-SubCell"/>
</dbReference>
<dbReference type="Pfam" id="PF01546">
    <property type="entry name" value="Peptidase_M20"/>
    <property type="match status" value="1"/>
</dbReference>
<dbReference type="EMBL" id="LSSK01000191">
    <property type="protein sequence ID" value="OMH84462.1"/>
    <property type="molecule type" value="Genomic_DNA"/>
</dbReference>
<evidence type="ECO:0000256" key="3">
    <source>
        <dbReference type="ARBA" id="ARBA00011913"/>
    </source>
</evidence>
<evidence type="ECO:0000256" key="1">
    <source>
        <dbReference type="ARBA" id="ARBA00004496"/>
    </source>
</evidence>
<dbReference type="InterPro" id="IPR010159">
    <property type="entry name" value="N-acyl_aa_amidohydrolase"/>
</dbReference>
<dbReference type="PANTHER" id="PTHR45892">
    <property type="entry name" value="AMINOACYLASE-1"/>
    <property type="match status" value="1"/>
</dbReference>
<accession>A0A1R1PU86</accession>
<dbReference type="Gene3D" id="3.30.70.360">
    <property type="match status" value="1"/>
</dbReference>
<evidence type="ECO:0000256" key="10">
    <source>
        <dbReference type="PIRSR" id="PIRSR036696-2"/>
    </source>
</evidence>
<dbReference type="InterPro" id="IPR001261">
    <property type="entry name" value="ArgE/DapE_CS"/>
</dbReference>
<name>A0A1R1PU86_ZANCU</name>
<evidence type="ECO:0000313" key="13">
    <source>
        <dbReference type="Proteomes" id="UP000188320"/>
    </source>
</evidence>
<sequence>MTQAEEPEPISRLRKYLQIKTVHPKPDYESCKNFLIQQAGEIGLEHQVVECVEGKPIVIIKLAGTDPTQKSILLSSHTDVVPVFEDQWKYDPFAAERVLEGDEIRIYARGVQDMKAQGMCYLEAFRILKRAGKRLTRNVYAIYAPDEEIGGADGVGALVETKEFEALNAGFDLDEGGLGVGDTVIAFTAERLLNAVRFTAHGNTGHGSQFIEGTAIEKLLPVMNWMLAFREEEKVKLNTIEGDRFLCQGAVTATNLTILEGGKQQNVVPATFSATFDMRVSPNRDIMVLRKTIRDFAEKHDVQCTFLSTDSVNPVTTWDSSDPFCASIEKVFEKRMIKWSKVICFAVSDARHIRRKGIPAIGINPLTNHPLLPHDHNEYVREKDFLEAIDVYVDLISGLANA</sequence>
<dbReference type="InterPro" id="IPR011650">
    <property type="entry name" value="Peptidase_M20_dimer"/>
</dbReference>
<comment type="caution">
    <text evidence="12">The sequence shown here is derived from an EMBL/GenBank/DDBJ whole genome shotgun (WGS) entry which is preliminary data.</text>
</comment>
<comment type="similarity">
    <text evidence="2">Belongs to the peptidase M20A family.</text>
</comment>
<feature type="active site" evidence="9">
    <location>
        <position position="79"/>
    </location>
</feature>
<dbReference type="InterPro" id="IPR052083">
    <property type="entry name" value="Aminoacylase-1_M20A"/>
</dbReference>
<feature type="binding site" evidence="10">
    <location>
        <position position="77"/>
    </location>
    <ligand>
        <name>Zn(2+)</name>
        <dbReference type="ChEBI" id="CHEBI:29105"/>
        <label>1</label>
    </ligand>
</feature>
<feature type="binding site" evidence="10">
    <location>
        <position position="148"/>
    </location>
    <ligand>
        <name>Zn(2+)</name>
        <dbReference type="ChEBI" id="CHEBI:29105"/>
        <label>2</label>
    </ligand>
</feature>
<dbReference type="Proteomes" id="UP000188320">
    <property type="component" value="Unassembled WGS sequence"/>
</dbReference>
<keyword evidence="5 10" id="KW-0479">Metal-binding</keyword>
<feature type="binding site" evidence="10">
    <location>
        <position position="113"/>
    </location>
    <ligand>
        <name>Zn(2+)</name>
        <dbReference type="ChEBI" id="CHEBI:29105"/>
        <label>2</label>
    </ligand>
</feature>
<dbReference type="NCBIfam" id="TIGR01880">
    <property type="entry name" value="Ac-peptdase-euk"/>
    <property type="match status" value="1"/>
</dbReference>
<keyword evidence="7 10" id="KW-0862">Zinc</keyword>
<dbReference type="EC" id="3.5.1.14" evidence="3"/>
<dbReference type="Pfam" id="PF07687">
    <property type="entry name" value="M20_dimer"/>
    <property type="match status" value="1"/>
</dbReference>
<evidence type="ECO:0000256" key="2">
    <source>
        <dbReference type="ARBA" id="ARBA00006247"/>
    </source>
</evidence>
<dbReference type="PANTHER" id="PTHR45892:SF1">
    <property type="entry name" value="AMINOACYLASE-1"/>
    <property type="match status" value="1"/>
</dbReference>
<evidence type="ECO:0000313" key="12">
    <source>
        <dbReference type="EMBL" id="OMH84462.1"/>
    </source>
</evidence>
<keyword evidence="4" id="KW-0963">Cytoplasm</keyword>
<evidence type="ECO:0000256" key="7">
    <source>
        <dbReference type="ARBA" id="ARBA00022833"/>
    </source>
</evidence>
<gene>
    <name evidence="12" type="ORF">AX774_g2009</name>
</gene>
<dbReference type="SUPFAM" id="SSF53187">
    <property type="entry name" value="Zn-dependent exopeptidases"/>
    <property type="match status" value="1"/>
</dbReference>
<organism evidence="12 13">
    <name type="scientific">Zancudomyces culisetae</name>
    <name type="common">Gut fungus</name>
    <name type="synonym">Smittium culisetae</name>
    <dbReference type="NCBI Taxonomy" id="1213189"/>
    <lineage>
        <taxon>Eukaryota</taxon>
        <taxon>Fungi</taxon>
        <taxon>Fungi incertae sedis</taxon>
        <taxon>Zoopagomycota</taxon>
        <taxon>Kickxellomycotina</taxon>
        <taxon>Harpellomycetes</taxon>
        <taxon>Harpellales</taxon>
        <taxon>Legeriomycetaceae</taxon>
        <taxon>Zancudomyces</taxon>
    </lineage>
</organism>
<evidence type="ECO:0000256" key="9">
    <source>
        <dbReference type="PIRSR" id="PIRSR036696-1"/>
    </source>
</evidence>
<feature type="active site" description="Proton acceptor" evidence="9">
    <location>
        <position position="147"/>
    </location>
</feature>
<dbReference type="PROSITE" id="PS00758">
    <property type="entry name" value="ARGE_DAPE_CPG2_1"/>
    <property type="match status" value="1"/>
</dbReference>
<evidence type="ECO:0000256" key="4">
    <source>
        <dbReference type="ARBA" id="ARBA00022490"/>
    </source>
</evidence>
<comment type="cofactor">
    <cofactor evidence="10">
        <name>Zn(2+)</name>
        <dbReference type="ChEBI" id="CHEBI:29105"/>
    </cofactor>
    <text evidence="10">Binds 2 Zn(2+) ions per subunit.</text>
</comment>
<proteinExistence type="inferred from homology"/>
<feature type="binding site" evidence="10">
    <location>
        <position position="113"/>
    </location>
    <ligand>
        <name>Zn(2+)</name>
        <dbReference type="ChEBI" id="CHEBI:29105"/>
        <label>1</label>
    </ligand>
</feature>
<feature type="binding site" evidence="10">
    <location>
        <position position="175"/>
    </location>
    <ligand>
        <name>Zn(2+)</name>
        <dbReference type="ChEBI" id="CHEBI:29105"/>
        <label>1</label>
    </ligand>
</feature>
<dbReference type="GO" id="GO:0006520">
    <property type="term" value="P:amino acid metabolic process"/>
    <property type="evidence" value="ECO:0007669"/>
    <property type="project" value="InterPro"/>
</dbReference>
<evidence type="ECO:0000256" key="8">
    <source>
        <dbReference type="ARBA" id="ARBA00029656"/>
    </source>
</evidence>
<evidence type="ECO:0000256" key="5">
    <source>
        <dbReference type="ARBA" id="ARBA00022723"/>
    </source>
</evidence>
<reference evidence="13" key="1">
    <citation type="submission" date="2017-01" db="EMBL/GenBank/DDBJ databases">
        <authorList>
            <person name="Wang Y."/>
            <person name="White M."/>
            <person name="Kvist S."/>
            <person name="Moncalvo J.-M."/>
        </authorList>
    </citation>
    <scope>NUCLEOTIDE SEQUENCE [LARGE SCALE GENOMIC DNA]</scope>
    <source>
        <strain evidence="13">COL-18-3</strain>
    </source>
</reference>
<dbReference type="GO" id="GO:0004046">
    <property type="term" value="F:aminoacylase activity"/>
    <property type="evidence" value="ECO:0007669"/>
    <property type="project" value="UniProtKB-EC"/>
</dbReference>
<dbReference type="GO" id="GO:0046872">
    <property type="term" value="F:metal ion binding"/>
    <property type="evidence" value="ECO:0007669"/>
    <property type="project" value="UniProtKB-KW"/>
</dbReference>
<dbReference type="Gene3D" id="1.10.150.900">
    <property type="match status" value="1"/>
</dbReference>
<evidence type="ECO:0000259" key="11">
    <source>
        <dbReference type="Pfam" id="PF07687"/>
    </source>
</evidence>
<dbReference type="AlphaFoldDB" id="A0A1R1PU86"/>
<feature type="binding site" evidence="10">
    <location>
        <position position="374"/>
    </location>
    <ligand>
        <name>Zn(2+)</name>
        <dbReference type="ChEBI" id="CHEBI:29105"/>
        <label>2</label>
    </ligand>
</feature>
<keyword evidence="6" id="KW-0378">Hydrolase</keyword>
<dbReference type="InterPro" id="IPR002933">
    <property type="entry name" value="Peptidase_M20"/>
</dbReference>
<dbReference type="PIRSF" id="PIRSF036696">
    <property type="entry name" value="ACY-1"/>
    <property type="match status" value="1"/>
</dbReference>
<dbReference type="SUPFAM" id="SSF55031">
    <property type="entry name" value="Bacterial exopeptidase dimerisation domain"/>
    <property type="match status" value="1"/>
</dbReference>
<dbReference type="InterPro" id="IPR036264">
    <property type="entry name" value="Bact_exopeptidase_dim_dom"/>
</dbReference>
<feature type="domain" description="Peptidase M20 dimerisation" evidence="11">
    <location>
        <begin position="193"/>
        <end position="302"/>
    </location>
</feature>
<protein>
    <recommendedName>
        <fullName evidence="3">N-acyl-aliphatic-L-amino acid amidohydrolase</fullName>
        <ecNumber evidence="3">3.5.1.14</ecNumber>
    </recommendedName>
    <alternativeName>
        <fullName evidence="8">N-acyl-L-amino-acid amidohydrolase</fullName>
    </alternativeName>
</protein>
<keyword evidence="13" id="KW-1185">Reference proteome</keyword>
<evidence type="ECO:0000256" key="6">
    <source>
        <dbReference type="ARBA" id="ARBA00022801"/>
    </source>
</evidence>
<comment type="subcellular location">
    <subcellularLocation>
        <location evidence="1">Cytoplasm</location>
    </subcellularLocation>
</comment>